<dbReference type="InterPro" id="IPR031107">
    <property type="entry name" value="Small_HSP"/>
</dbReference>
<keyword evidence="5" id="KW-1185">Reference proteome</keyword>
<dbReference type="RefSeq" id="WP_022153096.1">
    <property type="nucleotide sequence ID" value="NZ_DAWCKG010000186.1"/>
</dbReference>
<protein>
    <submittedName>
        <fullName evidence="4">Hsp20/alpha crystallin family protein</fullName>
    </submittedName>
</protein>
<feature type="domain" description="SHSP" evidence="3">
    <location>
        <begin position="36"/>
        <end position="153"/>
    </location>
</feature>
<evidence type="ECO:0000313" key="4">
    <source>
        <dbReference type="EMBL" id="MST58076.1"/>
    </source>
</evidence>
<dbReference type="PROSITE" id="PS01031">
    <property type="entry name" value="SHSP"/>
    <property type="match status" value="1"/>
</dbReference>
<dbReference type="SUPFAM" id="SSF49764">
    <property type="entry name" value="HSP20-like chaperones"/>
    <property type="match status" value="1"/>
</dbReference>
<dbReference type="PANTHER" id="PTHR11527">
    <property type="entry name" value="HEAT-SHOCK PROTEIN 20 FAMILY MEMBER"/>
    <property type="match status" value="1"/>
</dbReference>
<comment type="caution">
    <text evidence="4">The sequence shown here is derived from an EMBL/GenBank/DDBJ whole genome shotgun (WGS) entry which is preliminary data.</text>
</comment>
<dbReference type="AlphaFoldDB" id="A0A6L5YI58"/>
<dbReference type="InterPro" id="IPR008978">
    <property type="entry name" value="HSP20-like_chaperone"/>
</dbReference>
<evidence type="ECO:0000256" key="1">
    <source>
        <dbReference type="PROSITE-ProRule" id="PRU00285"/>
    </source>
</evidence>
<sequence length="154" mass="17660">MLLPSIFGENLFDDFFDDVPFFDNRAENQIEKKLYGRHAHNVMKTDIKETDDGYELIVDLPGFKKDEIKVSLEDGYLTIEAAKGLDEDEQEKKSGKYIRKERYAGSCQRSFYVGDNLTQEDIKGEFKHGILTLNVPKKEAKPAVETNKYIAIEG</sequence>
<dbReference type="InterPro" id="IPR002068">
    <property type="entry name" value="A-crystallin/Hsp20_dom"/>
</dbReference>
<dbReference type="Pfam" id="PF00011">
    <property type="entry name" value="HSP20"/>
    <property type="match status" value="1"/>
</dbReference>
<reference evidence="4 5" key="1">
    <citation type="submission" date="2019-08" db="EMBL/GenBank/DDBJ databases">
        <title>In-depth cultivation of the pig gut microbiome towards novel bacterial diversity and tailored functional studies.</title>
        <authorList>
            <person name="Wylensek D."/>
            <person name="Hitch T.C.A."/>
            <person name="Clavel T."/>
        </authorList>
    </citation>
    <scope>NUCLEOTIDE SEQUENCE [LARGE SCALE GENOMIC DNA]</scope>
    <source>
        <strain evidence="4 5">WCA3-601-WT-6H</strain>
    </source>
</reference>
<evidence type="ECO:0000256" key="2">
    <source>
        <dbReference type="RuleBase" id="RU003616"/>
    </source>
</evidence>
<gene>
    <name evidence="4" type="ORF">FYJ59_07445</name>
</gene>
<dbReference type="EMBL" id="VUMU01000007">
    <property type="protein sequence ID" value="MST58076.1"/>
    <property type="molecule type" value="Genomic_DNA"/>
</dbReference>
<dbReference type="CDD" id="cd06471">
    <property type="entry name" value="ACD_LpsHSP_like"/>
    <property type="match status" value="1"/>
</dbReference>
<dbReference type="Proteomes" id="UP000476055">
    <property type="component" value="Unassembled WGS sequence"/>
</dbReference>
<evidence type="ECO:0000259" key="3">
    <source>
        <dbReference type="PROSITE" id="PS01031"/>
    </source>
</evidence>
<organism evidence="4 5">
    <name type="scientific">Waltera intestinalis</name>
    <dbReference type="NCBI Taxonomy" id="2606635"/>
    <lineage>
        <taxon>Bacteria</taxon>
        <taxon>Bacillati</taxon>
        <taxon>Bacillota</taxon>
        <taxon>Clostridia</taxon>
        <taxon>Lachnospirales</taxon>
        <taxon>Lachnospiraceae</taxon>
        <taxon>Waltera</taxon>
    </lineage>
</organism>
<dbReference type="Gene3D" id="2.60.40.790">
    <property type="match status" value="1"/>
</dbReference>
<proteinExistence type="inferred from homology"/>
<accession>A0A6L5YI58</accession>
<evidence type="ECO:0000313" key="5">
    <source>
        <dbReference type="Proteomes" id="UP000476055"/>
    </source>
</evidence>
<comment type="similarity">
    <text evidence="1 2">Belongs to the small heat shock protein (HSP20) family.</text>
</comment>
<name>A0A6L5YI58_9FIRM</name>